<dbReference type="Proteomes" id="UP000028924">
    <property type="component" value="Unassembled WGS sequence"/>
</dbReference>
<gene>
    <name evidence="1" type="ORF">F751_6519</name>
</gene>
<protein>
    <submittedName>
        <fullName evidence="1">Uncharacterized protein</fullName>
    </submittedName>
</protein>
<evidence type="ECO:0000313" key="1">
    <source>
        <dbReference type="EMBL" id="KFM29000.1"/>
    </source>
</evidence>
<evidence type="ECO:0000313" key="2">
    <source>
        <dbReference type="Proteomes" id="UP000028924"/>
    </source>
</evidence>
<sequence length="68" mass="7532">MGVPPPRVHAGDHVDLGILVGGSYDCSGWRRSTVRLVQQWREGDACRATPMSTFACLTSLMRPINKYL</sequence>
<dbReference type="EMBL" id="KL662185">
    <property type="protein sequence ID" value="KFM29000.1"/>
    <property type="molecule type" value="Genomic_DNA"/>
</dbReference>
<accession>A0A087STE6</accession>
<keyword evidence="2" id="KW-1185">Reference proteome</keyword>
<organism evidence="1 2">
    <name type="scientific">Auxenochlorella protothecoides</name>
    <name type="common">Green microalga</name>
    <name type="synonym">Chlorella protothecoides</name>
    <dbReference type="NCBI Taxonomy" id="3075"/>
    <lineage>
        <taxon>Eukaryota</taxon>
        <taxon>Viridiplantae</taxon>
        <taxon>Chlorophyta</taxon>
        <taxon>core chlorophytes</taxon>
        <taxon>Trebouxiophyceae</taxon>
        <taxon>Chlorellales</taxon>
        <taxon>Chlorellaceae</taxon>
        <taxon>Auxenochlorella</taxon>
    </lineage>
</organism>
<proteinExistence type="predicted"/>
<dbReference type="KEGG" id="apro:F751_6519"/>
<reference evidence="1 2" key="1">
    <citation type="journal article" date="2014" name="BMC Genomics">
        <title>Oil accumulation mechanisms of the oleaginous microalga Chlorella protothecoides revealed through its genome, transcriptomes, and proteomes.</title>
        <authorList>
            <person name="Gao C."/>
            <person name="Wang Y."/>
            <person name="Shen Y."/>
            <person name="Yan D."/>
            <person name="He X."/>
            <person name="Dai J."/>
            <person name="Wu Q."/>
        </authorList>
    </citation>
    <scope>NUCLEOTIDE SEQUENCE [LARGE SCALE GENOMIC DNA]</scope>
    <source>
        <strain evidence="1 2">0710</strain>
    </source>
</reference>
<name>A0A087STE6_AUXPR</name>
<dbReference type="RefSeq" id="XP_011402049.1">
    <property type="nucleotide sequence ID" value="XM_011403747.1"/>
</dbReference>
<dbReference type="AlphaFoldDB" id="A0A087STE6"/>
<dbReference type="GeneID" id="23617910"/>